<evidence type="ECO:0000256" key="1">
    <source>
        <dbReference type="SAM" id="MobiDB-lite"/>
    </source>
</evidence>
<accession>A0ABT1A184</accession>
<evidence type="ECO:0000313" key="3">
    <source>
        <dbReference type="Proteomes" id="UP001165283"/>
    </source>
</evidence>
<dbReference type="RefSeq" id="WP_252439727.1">
    <property type="nucleotide sequence ID" value="NZ_JAGSOV010000036.1"/>
</dbReference>
<comment type="caution">
    <text evidence="2">The sequence shown here is derived from an EMBL/GenBank/DDBJ whole genome shotgun (WGS) entry which is preliminary data.</text>
</comment>
<reference evidence="2" key="1">
    <citation type="submission" date="2021-04" db="EMBL/GenBank/DDBJ databases">
        <title>Pseudonocardia sp. nov., isolated from sandy soil of mangrove forest.</title>
        <authorList>
            <person name="Zan Z."/>
            <person name="Huang R."/>
            <person name="Liu W."/>
        </authorList>
    </citation>
    <scope>NUCLEOTIDE SEQUENCE</scope>
    <source>
        <strain evidence="2">S2-4</strain>
    </source>
</reference>
<feature type="region of interest" description="Disordered" evidence="1">
    <location>
        <begin position="46"/>
        <end position="77"/>
    </location>
</feature>
<protein>
    <submittedName>
        <fullName evidence="2">DinB family protein</fullName>
    </submittedName>
</protein>
<feature type="compositionally biased region" description="Basic and acidic residues" evidence="1">
    <location>
        <begin position="46"/>
        <end position="61"/>
    </location>
</feature>
<evidence type="ECO:0000313" key="2">
    <source>
        <dbReference type="EMBL" id="MCO1656721.1"/>
    </source>
</evidence>
<dbReference type="EMBL" id="JAGSOV010000036">
    <property type="protein sequence ID" value="MCO1656721.1"/>
    <property type="molecule type" value="Genomic_DNA"/>
</dbReference>
<dbReference type="Proteomes" id="UP001165283">
    <property type="component" value="Unassembled WGS sequence"/>
</dbReference>
<gene>
    <name evidence="2" type="ORF">KDL28_16810</name>
</gene>
<proteinExistence type="predicted"/>
<keyword evidence="3" id="KW-1185">Reference proteome</keyword>
<sequence>MDLVVRHRDVFRLHHEHGGRAAVLGADVVDEVVLDGNATGALDRDRAARNLRGTEHGRVDRAVPAGWGGPRADQPDRVDAYADRSPDELLALVRAHPDPRGLTAGFGGRIALTDGTIHHQDIRRPPALPRQIPADRLLCVLDFARAAPTIGAEQRIKGLTSAATDPDRSTGSGPIVEGPVESLLMALARRRGVVGELSAPGHAMPAERIGG</sequence>
<name>A0ABT1A184_9PSEU</name>
<organism evidence="2 3">
    <name type="scientific">Pseudonocardia humida</name>
    <dbReference type="NCBI Taxonomy" id="2800819"/>
    <lineage>
        <taxon>Bacteria</taxon>
        <taxon>Bacillati</taxon>
        <taxon>Actinomycetota</taxon>
        <taxon>Actinomycetes</taxon>
        <taxon>Pseudonocardiales</taxon>
        <taxon>Pseudonocardiaceae</taxon>
        <taxon>Pseudonocardia</taxon>
    </lineage>
</organism>